<feature type="transmembrane region" description="Helical" evidence="1">
    <location>
        <begin position="40"/>
        <end position="59"/>
    </location>
</feature>
<protein>
    <submittedName>
        <fullName evidence="2">Uncharacterized protein</fullName>
    </submittedName>
</protein>
<name>A0AA39X7Z3_9PEZI</name>
<dbReference type="AlphaFoldDB" id="A0AA39X7Z3"/>
<evidence type="ECO:0000256" key="1">
    <source>
        <dbReference type="SAM" id="Phobius"/>
    </source>
</evidence>
<organism evidence="2 3">
    <name type="scientific">Bombardia bombarda</name>
    <dbReference type="NCBI Taxonomy" id="252184"/>
    <lineage>
        <taxon>Eukaryota</taxon>
        <taxon>Fungi</taxon>
        <taxon>Dikarya</taxon>
        <taxon>Ascomycota</taxon>
        <taxon>Pezizomycotina</taxon>
        <taxon>Sordariomycetes</taxon>
        <taxon>Sordariomycetidae</taxon>
        <taxon>Sordariales</taxon>
        <taxon>Lasiosphaeriaceae</taxon>
        <taxon>Bombardia</taxon>
    </lineage>
</organism>
<gene>
    <name evidence="2" type="ORF">B0T17DRAFT_524321</name>
</gene>
<comment type="caution">
    <text evidence="2">The sequence shown here is derived from an EMBL/GenBank/DDBJ whole genome shotgun (WGS) entry which is preliminary data.</text>
</comment>
<proteinExistence type="predicted"/>
<keyword evidence="3" id="KW-1185">Reference proteome</keyword>
<keyword evidence="1" id="KW-1133">Transmembrane helix</keyword>
<dbReference type="Proteomes" id="UP001174934">
    <property type="component" value="Unassembled WGS sequence"/>
</dbReference>
<dbReference type="EMBL" id="JAULSR010000002">
    <property type="protein sequence ID" value="KAK0628994.1"/>
    <property type="molecule type" value="Genomic_DNA"/>
</dbReference>
<accession>A0AA39X7Z3</accession>
<sequence>MRAAWVRLQARYLRRCVFFGGVFFFLRSRLHSMAGKDWPVAYFDISLFHQFYSALCMGLSRRAVHARSGSLA</sequence>
<keyword evidence="1" id="KW-0812">Transmembrane</keyword>
<evidence type="ECO:0000313" key="2">
    <source>
        <dbReference type="EMBL" id="KAK0628994.1"/>
    </source>
</evidence>
<reference evidence="2" key="1">
    <citation type="submission" date="2023-06" db="EMBL/GenBank/DDBJ databases">
        <title>Genome-scale phylogeny and comparative genomics of the fungal order Sordariales.</title>
        <authorList>
            <consortium name="Lawrence Berkeley National Laboratory"/>
            <person name="Hensen N."/>
            <person name="Bonometti L."/>
            <person name="Westerberg I."/>
            <person name="Brannstrom I.O."/>
            <person name="Guillou S."/>
            <person name="Cros-Aarteil S."/>
            <person name="Calhoun S."/>
            <person name="Haridas S."/>
            <person name="Kuo A."/>
            <person name="Mondo S."/>
            <person name="Pangilinan J."/>
            <person name="Riley R."/>
            <person name="LaButti K."/>
            <person name="Andreopoulos B."/>
            <person name="Lipzen A."/>
            <person name="Chen C."/>
            <person name="Yanf M."/>
            <person name="Daum C."/>
            <person name="Ng V."/>
            <person name="Clum A."/>
            <person name="Steindorff A."/>
            <person name="Ohm R."/>
            <person name="Martin F."/>
            <person name="Silar P."/>
            <person name="Natvig D."/>
            <person name="Lalanne C."/>
            <person name="Gautier V."/>
            <person name="Ament-velasquez S.L."/>
            <person name="Kruys A."/>
            <person name="Hutchinson M.I."/>
            <person name="Powell A.J."/>
            <person name="Barry K."/>
            <person name="Miller A.N."/>
            <person name="Grigoriev I.V."/>
            <person name="Debuchy R."/>
            <person name="Gladieux P."/>
            <person name="Thoren M.H."/>
            <person name="Johannesson H."/>
        </authorList>
    </citation>
    <scope>NUCLEOTIDE SEQUENCE</scope>
    <source>
        <strain evidence="2">SMH3391-2</strain>
    </source>
</reference>
<feature type="transmembrane region" description="Helical" evidence="1">
    <location>
        <begin position="12"/>
        <end position="28"/>
    </location>
</feature>
<evidence type="ECO:0000313" key="3">
    <source>
        <dbReference type="Proteomes" id="UP001174934"/>
    </source>
</evidence>
<keyword evidence="1" id="KW-0472">Membrane</keyword>